<gene>
    <name evidence="1" type="ORF">ISP19_04775</name>
</gene>
<keyword evidence="2" id="KW-1185">Reference proteome</keyword>
<dbReference type="RefSeq" id="WP_204680207.1">
    <property type="nucleotide sequence ID" value="NZ_BSNR01000003.1"/>
</dbReference>
<accession>A0ABS2K1D2</accession>
<reference evidence="1" key="1">
    <citation type="submission" date="2020-10" db="EMBL/GenBank/DDBJ databases">
        <title>Phylogeny of dyella-like bacteria.</title>
        <authorList>
            <person name="Fu J."/>
        </authorList>
    </citation>
    <scope>NUCLEOTIDE SEQUENCE</scope>
    <source>
        <strain evidence="1">DHOC52</strain>
    </source>
</reference>
<name>A0ABS2K1D2_9GAMM</name>
<evidence type="ECO:0008006" key="3">
    <source>
        <dbReference type="Google" id="ProtNLM"/>
    </source>
</evidence>
<proteinExistence type="predicted"/>
<sequence>MSRTSRDEWFALHTQYLVSSDASDHGLLLDSQTFLDSAHGVAQALSDAMSIDHYINPDRMSSALNGIALLIEMGRRCVANAELQRMVDGCH</sequence>
<evidence type="ECO:0000313" key="1">
    <source>
        <dbReference type="EMBL" id="MBM7124684.1"/>
    </source>
</evidence>
<evidence type="ECO:0000313" key="2">
    <source>
        <dbReference type="Proteomes" id="UP001430149"/>
    </source>
</evidence>
<dbReference type="EMBL" id="JADIKE010000028">
    <property type="protein sequence ID" value="MBM7124684.1"/>
    <property type="molecule type" value="Genomic_DNA"/>
</dbReference>
<comment type="caution">
    <text evidence="1">The sequence shown here is derived from an EMBL/GenBank/DDBJ whole genome shotgun (WGS) entry which is preliminary data.</text>
</comment>
<organism evidence="1 2">
    <name type="scientific">Dyella flava</name>
    <dbReference type="NCBI Taxonomy" id="1920170"/>
    <lineage>
        <taxon>Bacteria</taxon>
        <taxon>Pseudomonadati</taxon>
        <taxon>Pseudomonadota</taxon>
        <taxon>Gammaproteobacteria</taxon>
        <taxon>Lysobacterales</taxon>
        <taxon>Rhodanobacteraceae</taxon>
        <taxon>Dyella</taxon>
    </lineage>
</organism>
<dbReference type="Proteomes" id="UP001430149">
    <property type="component" value="Unassembled WGS sequence"/>
</dbReference>
<protein>
    <recommendedName>
        <fullName evidence="3">DUF3077 domain-containing protein</fullName>
    </recommendedName>
</protein>